<keyword evidence="7" id="KW-0119">Carbohydrate metabolism</keyword>
<evidence type="ECO:0000256" key="7">
    <source>
        <dbReference type="ARBA" id="ARBA00022526"/>
    </source>
</evidence>
<comment type="similarity">
    <text evidence="5 15">Belongs to the phosphohexose mutase family.</text>
</comment>
<dbReference type="InterPro" id="IPR005845">
    <property type="entry name" value="A-D-PHexomutase_a/b/a-II"/>
</dbReference>
<dbReference type="InterPro" id="IPR005846">
    <property type="entry name" value="A-D-PHexomutase_a/b/a-III"/>
</dbReference>
<dbReference type="CDD" id="cd05799">
    <property type="entry name" value="PGM2"/>
    <property type="match status" value="1"/>
</dbReference>
<dbReference type="InterPro" id="IPR005843">
    <property type="entry name" value="A-D-PHexomutase_C"/>
</dbReference>
<dbReference type="RefSeq" id="WP_380774184.1">
    <property type="nucleotide sequence ID" value="NZ_JBHUEO010000034.1"/>
</dbReference>
<keyword evidence="8" id="KW-0597">Phosphoprotein</keyword>
<dbReference type="InterPro" id="IPR036900">
    <property type="entry name" value="A-D-PHexomutase_C_sf"/>
</dbReference>
<evidence type="ECO:0000259" key="19">
    <source>
        <dbReference type="Pfam" id="PF02880"/>
    </source>
</evidence>
<evidence type="ECO:0000256" key="9">
    <source>
        <dbReference type="ARBA" id="ARBA00022723"/>
    </source>
</evidence>
<dbReference type="SUPFAM" id="SSF55957">
    <property type="entry name" value="Phosphoglucomutase, C-terminal domain"/>
    <property type="match status" value="1"/>
</dbReference>
<protein>
    <recommendedName>
        <fullName evidence="12">Phosphoglucomutase</fullName>
        <ecNumber evidence="6">5.4.2.2</ecNumber>
    </recommendedName>
    <alternativeName>
        <fullName evidence="14">Alpha-phosphoglucomutase</fullName>
    </alternativeName>
    <alternativeName>
        <fullName evidence="13">Glucose phosphomutase</fullName>
    </alternativeName>
</protein>
<dbReference type="Gene3D" id="3.40.120.10">
    <property type="entry name" value="Alpha-D-Glucose-1,6-Bisphosphate, subunit A, domain 3"/>
    <property type="match status" value="3"/>
</dbReference>
<name>A0ABW4KID2_9BACI</name>
<feature type="domain" description="Alpha-D-phosphohexomutase alpha/beta/alpha" evidence="17">
    <location>
        <begin position="38"/>
        <end position="177"/>
    </location>
</feature>
<evidence type="ECO:0000259" key="18">
    <source>
        <dbReference type="Pfam" id="PF02879"/>
    </source>
</evidence>
<reference evidence="21" key="1">
    <citation type="journal article" date="2019" name="Int. J. Syst. Evol. Microbiol.">
        <title>The Global Catalogue of Microorganisms (GCM) 10K type strain sequencing project: providing services to taxonomists for standard genome sequencing and annotation.</title>
        <authorList>
            <consortium name="The Broad Institute Genomics Platform"/>
            <consortium name="The Broad Institute Genome Sequencing Center for Infectious Disease"/>
            <person name="Wu L."/>
            <person name="Ma J."/>
        </authorList>
    </citation>
    <scope>NUCLEOTIDE SEQUENCE [LARGE SCALE GENOMIC DNA]</scope>
    <source>
        <strain evidence="21">CGMCC 1.12295</strain>
    </source>
</reference>
<keyword evidence="10 15" id="KW-0460">Magnesium</keyword>
<dbReference type="EC" id="5.4.2.2" evidence="6"/>
<dbReference type="GO" id="GO:0016853">
    <property type="term" value="F:isomerase activity"/>
    <property type="evidence" value="ECO:0007669"/>
    <property type="project" value="UniProtKB-KW"/>
</dbReference>
<evidence type="ECO:0000256" key="4">
    <source>
        <dbReference type="ARBA" id="ARBA00005189"/>
    </source>
</evidence>
<evidence type="ECO:0000256" key="12">
    <source>
        <dbReference type="ARBA" id="ARBA00039995"/>
    </source>
</evidence>
<dbReference type="InterPro" id="IPR005841">
    <property type="entry name" value="Alpha-D-phosphohexomutase_SF"/>
</dbReference>
<dbReference type="PRINTS" id="PR00509">
    <property type="entry name" value="PGMPMM"/>
</dbReference>
<evidence type="ECO:0000256" key="13">
    <source>
        <dbReference type="ARBA" id="ARBA00041398"/>
    </source>
</evidence>
<evidence type="ECO:0000256" key="5">
    <source>
        <dbReference type="ARBA" id="ARBA00010231"/>
    </source>
</evidence>
<comment type="cofactor">
    <cofactor evidence="2">
        <name>Mg(2+)</name>
        <dbReference type="ChEBI" id="CHEBI:18420"/>
    </cofactor>
</comment>
<comment type="caution">
    <text evidence="20">The sequence shown here is derived from an EMBL/GenBank/DDBJ whole genome shotgun (WGS) entry which is preliminary data.</text>
</comment>
<dbReference type="Pfam" id="PF02879">
    <property type="entry name" value="PGM_PMM_II"/>
    <property type="match status" value="1"/>
</dbReference>
<evidence type="ECO:0000256" key="15">
    <source>
        <dbReference type="RuleBase" id="RU004326"/>
    </source>
</evidence>
<evidence type="ECO:0000259" key="16">
    <source>
        <dbReference type="Pfam" id="PF00408"/>
    </source>
</evidence>
<evidence type="ECO:0000256" key="14">
    <source>
        <dbReference type="ARBA" id="ARBA00041467"/>
    </source>
</evidence>
<evidence type="ECO:0000313" key="20">
    <source>
        <dbReference type="EMBL" id="MFD1707464.1"/>
    </source>
</evidence>
<feature type="domain" description="Alpha-D-phosphohexomutase C-terminal" evidence="16">
    <location>
        <begin position="494"/>
        <end position="536"/>
    </location>
</feature>
<evidence type="ECO:0000256" key="6">
    <source>
        <dbReference type="ARBA" id="ARBA00012728"/>
    </source>
</evidence>
<proteinExistence type="inferred from homology"/>
<evidence type="ECO:0000256" key="8">
    <source>
        <dbReference type="ARBA" id="ARBA00022553"/>
    </source>
</evidence>
<dbReference type="Proteomes" id="UP001597301">
    <property type="component" value="Unassembled WGS sequence"/>
</dbReference>
<dbReference type="Pfam" id="PF00408">
    <property type="entry name" value="PGM_PMM_IV"/>
    <property type="match status" value="1"/>
</dbReference>
<comment type="pathway">
    <text evidence="4">Lipid metabolism.</text>
</comment>
<keyword evidence="9 15" id="KW-0479">Metal-binding</keyword>
<evidence type="ECO:0000313" key="21">
    <source>
        <dbReference type="Proteomes" id="UP001597301"/>
    </source>
</evidence>
<dbReference type="InterPro" id="IPR016066">
    <property type="entry name" value="A-D-PHexomutase_CS"/>
</dbReference>
<organism evidence="20 21">
    <name type="scientific">Siminovitchia sediminis</name>
    <dbReference type="NCBI Taxonomy" id="1274353"/>
    <lineage>
        <taxon>Bacteria</taxon>
        <taxon>Bacillati</taxon>
        <taxon>Bacillota</taxon>
        <taxon>Bacilli</taxon>
        <taxon>Bacillales</taxon>
        <taxon>Bacillaceae</taxon>
        <taxon>Siminovitchia</taxon>
    </lineage>
</organism>
<keyword evidence="21" id="KW-1185">Reference proteome</keyword>
<dbReference type="InterPro" id="IPR016055">
    <property type="entry name" value="A-D-PHexomutase_a/b/a-I/II/III"/>
</dbReference>
<dbReference type="Pfam" id="PF02880">
    <property type="entry name" value="PGM_PMM_III"/>
    <property type="match status" value="1"/>
</dbReference>
<evidence type="ECO:0000256" key="3">
    <source>
        <dbReference type="ARBA" id="ARBA00005164"/>
    </source>
</evidence>
<evidence type="ECO:0000256" key="2">
    <source>
        <dbReference type="ARBA" id="ARBA00001946"/>
    </source>
</evidence>
<feature type="domain" description="Alpha-D-phosphohexomutase alpha/beta/alpha" evidence="18">
    <location>
        <begin position="207"/>
        <end position="307"/>
    </location>
</feature>
<gene>
    <name evidence="20" type="ORF">ACFSCZ_12090</name>
</gene>
<keyword evidence="11 20" id="KW-0413">Isomerase</keyword>
<sequence>MNWKNKLEHWLTHLPPDDPLRKELENHLNPEECFYKDLKFGTAGMRGILGPGTNCMNVYTIRKAVAGLAELLTEKGEEAMGKGVVIAHDCRHMSAEFALESARILGMYGIRSYLFKELRPTPLLSFAVRYLGTSAGIMITASHNPPQYNGLKVYGEDGAQLLPEAAGHIVREMDQMESELYFDPPTEKELLQRGLLTYIGKQIDNAYLNALASTRLQKGQKDVTIVFTPLHGTAAPLVRKGLTEAGFFNLTLVKEQMHPDPDFSTVSSPNPEEHDAFKLAIQYGEKVDADLLLATDPDADRLGVAVKNDEGQYTVLTGNQVGALMLDYLLKQSPFVNKGAMIQTIVTSDFGRAIAADFGVETFETLTGFKYIAEKIAHFERTAEYQFLFGYEESYGYLIRDFVRDKDAVQAAIFIAEVAAFFKRQGKSLYEALMGLFEEYGYYQESLTSIQLEGQEGAEQIRRIMDTFRQALPAHMGVVMVEDYLKGESLHLPSGEKTAIQLPKENVLKFKLADKSWFCIRPSGTEPKCKFYFGVKGGSMEESVEKLRALEAAVFRAVPVTPRNSSDFVECFR</sequence>
<dbReference type="SUPFAM" id="SSF53738">
    <property type="entry name" value="Phosphoglucomutase, first 3 domains"/>
    <property type="match status" value="3"/>
</dbReference>
<comment type="catalytic activity">
    <reaction evidence="1">
        <text>alpha-D-glucose 1-phosphate = alpha-D-glucose 6-phosphate</text>
        <dbReference type="Rhea" id="RHEA:23536"/>
        <dbReference type="ChEBI" id="CHEBI:58225"/>
        <dbReference type="ChEBI" id="CHEBI:58601"/>
        <dbReference type="EC" id="5.4.2.2"/>
    </reaction>
</comment>
<comment type="pathway">
    <text evidence="3">Glycolipid metabolism; diglucosyl-diacylglycerol biosynthesis.</text>
</comment>
<evidence type="ECO:0000256" key="11">
    <source>
        <dbReference type="ARBA" id="ARBA00023235"/>
    </source>
</evidence>
<dbReference type="InterPro" id="IPR005844">
    <property type="entry name" value="A-D-PHexomutase_a/b/a-I"/>
</dbReference>
<evidence type="ECO:0000256" key="10">
    <source>
        <dbReference type="ARBA" id="ARBA00022842"/>
    </source>
</evidence>
<dbReference type="Pfam" id="PF02878">
    <property type="entry name" value="PGM_PMM_I"/>
    <property type="match status" value="1"/>
</dbReference>
<keyword evidence="7" id="KW-0313">Glucose metabolism</keyword>
<dbReference type="PANTHER" id="PTHR45745:SF1">
    <property type="entry name" value="PHOSPHOGLUCOMUTASE 2B-RELATED"/>
    <property type="match status" value="1"/>
</dbReference>
<dbReference type="Gene3D" id="3.30.310.50">
    <property type="entry name" value="Alpha-D-phosphohexomutase, C-terminal domain"/>
    <property type="match status" value="1"/>
</dbReference>
<dbReference type="PROSITE" id="PS00710">
    <property type="entry name" value="PGM_PMM"/>
    <property type="match status" value="1"/>
</dbReference>
<accession>A0ABW4KID2</accession>
<evidence type="ECO:0000259" key="17">
    <source>
        <dbReference type="Pfam" id="PF02878"/>
    </source>
</evidence>
<dbReference type="EMBL" id="JBHUEO010000034">
    <property type="protein sequence ID" value="MFD1707464.1"/>
    <property type="molecule type" value="Genomic_DNA"/>
</dbReference>
<dbReference type="PANTHER" id="PTHR45745">
    <property type="entry name" value="PHOSPHOMANNOMUTASE 45A"/>
    <property type="match status" value="1"/>
</dbReference>
<feature type="domain" description="Alpha-D-phosphohexomutase alpha/beta/alpha" evidence="19">
    <location>
        <begin position="318"/>
        <end position="440"/>
    </location>
</feature>
<evidence type="ECO:0000256" key="1">
    <source>
        <dbReference type="ARBA" id="ARBA00000443"/>
    </source>
</evidence>